<proteinExistence type="predicted"/>
<evidence type="ECO:0000313" key="2">
    <source>
        <dbReference type="Proteomes" id="UP000251889"/>
    </source>
</evidence>
<accession>A0A364Y9Y0</accession>
<keyword evidence="2" id="KW-1185">Reference proteome</keyword>
<sequence length="256" mass="29672">MKYLLAALLLTNSLLQITVTISVAQKNEPLVHMGLNAPWQKGKITLLNGDILLGKIRYNDNQQIVSFRSIVDGEEIMHSFRTKDVISMVLLDSVTKENRHFLCLQFNPRDKEEFNGNFDAKVLVSFFEVHYEGKKFAVVSHINAIEAQQRYNTTSYGPGTAPTITNSYMLIEQQEYIFFVDEDGIFDRYVSIKKRSIDDRKAKTKSYAREFNILEKYLGNDWPVLKEMAKQNDQNLKTLESLKWLLAEYDKILQSR</sequence>
<dbReference type="Proteomes" id="UP000251889">
    <property type="component" value="Unassembled WGS sequence"/>
</dbReference>
<gene>
    <name evidence="1" type="ORF">DQQ10_00955</name>
</gene>
<comment type="caution">
    <text evidence="1">The sequence shown here is derived from an EMBL/GenBank/DDBJ whole genome shotgun (WGS) entry which is preliminary data.</text>
</comment>
<reference evidence="1 2" key="1">
    <citation type="submission" date="2018-06" db="EMBL/GenBank/DDBJ databases">
        <title>Chryseolinea flavus sp. nov., a member of the phylum Bacteroidetes isolated from soil.</title>
        <authorList>
            <person name="Li Y."/>
            <person name="Wang J."/>
        </authorList>
    </citation>
    <scope>NUCLEOTIDE SEQUENCE [LARGE SCALE GENOMIC DNA]</scope>
    <source>
        <strain evidence="1 2">SDU1-6</strain>
    </source>
</reference>
<dbReference type="RefSeq" id="WP_112744924.1">
    <property type="nucleotide sequence ID" value="NZ_QMFY01000001.1"/>
</dbReference>
<dbReference type="AlphaFoldDB" id="A0A364Y9Y0"/>
<dbReference type="EMBL" id="QMFY01000001">
    <property type="protein sequence ID" value="RAW02708.1"/>
    <property type="molecule type" value="Genomic_DNA"/>
</dbReference>
<evidence type="ECO:0000313" key="1">
    <source>
        <dbReference type="EMBL" id="RAW02708.1"/>
    </source>
</evidence>
<organism evidence="1 2">
    <name type="scientific">Pseudochryseolinea flava</name>
    <dbReference type="NCBI Taxonomy" id="2059302"/>
    <lineage>
        <taxon>Bacteria</taxon>
        <taxon>Pseudomonadati</taxon>
        <taxon>Bacteroidota</taxon>
        <taxon>Cytophagia</taxon>
        <taxon>Cytophagales</taxon>
        <taxon>Fulvivirgaceae</taxon>
        <taxon>Pseudochryseolinea</taxon>
    </lineage>
</organism>
<protein>
    <submittedName>
        <fullName evidence="1">Uncharacterized protein</fullName>
    </submittedName>
</protein>
<name>A0A364Y9Y0_9BACT</name>